<dbReference type="GO" id="GO:0005789">
    <property type="term" value="C:endoplasmic reticulum membrane"/>
    <property type="evidence" value="ECO:0007669"/>
    <property type="project" value="UniProtKB-SubCell"/>
</dbReference>
<dbReference type="InterPro" id="IPR050196">
    <property type="entry name" value="Cytochrome_P450_Monoox"/>
</dbReference>
<comment type="cofactor">
    <cofactor evidence="1 13">
        <name>heme</name>
        <dbReference type="ChEBI" id="CHEBI:30413"/>
    </cofactor>
</comment>
<keyword evidence="5 13" id="KW-0349">Heme</keyword>
<dbReference type="InterPro" id="IPR017972">
    <property type="entry name" value="Cyt_P450_CS"/>
</dbReference>
<dbReference type="FunFam" id="1.10.630.10:FF:000182">
    <property type="entry name" value="Cytochrome P450 3A4"/>
    <property type="match status" value="1"/>
</dbReference>
<evidence type="ECO:0000256" key="6">
    <source>
        <dbReference type="ARBA" id="ARBA00022723"/>
    </source>
</evidence>
<evidence type="ECO:0000256" key="2">
    <source>
        <dbReference type="ARBA" id="ARBA00004174"/>
    </source>
</evidence>
<dbReference type="PANTHER" id="PTHR24291:SF189">
    <property type="entry name" value="CYTOCHROME P450 4C3-RELATED"/>
    <property type="match status" value="1"/>
</dbReference>
<feature type="chain" id="PRO_5008588147" description="Cytochrome P450" evidence="15">
    <location>
        <begin position="25"/>
        <end position="492"/>
    </location>
</feature>
<keyword evidence="12" id="KW-0472">Membrane</keyword>
<dbReference type="GO" id="GO:0016705">
    <property type="term" value="F:oxidoreductase activity, acting on paired donors, with incorporation or reduction of molecular oxygen"/>
    <property type="evidence" value="ECO:0007669"/>
    <property type="project" value="InterPro"/>
</dbReference>
<dbReference type="CDD" id="cd20628">
    <property type="entry name" value="CYP4"/>
    <property type="match status" value="1"/>
</dbReference>
<evidence type="ECO:0000256" key="11">
    <source>
        <dbReference type="ARBA" id="ARBA00023033"/>
    </source>
</evidence>
<name>A0A1B6MFJ7_9HEMI</name>
<reference evidence="16" key="1">
    <citation type="submission" date="2015-11" db="EMBL/GenBank/DDBJ databases">
        <title>De novo transcriptome assembly of four potential Pierce s Disease insect vectors from Arizona vineyards.</title>
        <authorList>
            <person name="Tassone E.E."/>
        </authorList>
    </citation>
    <scope>NUCLEOTIDE SEQUENCE</scope>
</reference>
<evidence type="ECO:0008006" key="17">
    <source>
        <dbReference type="Google" id="ProtNLM"/>
    </source>
</evidence>
<dbReference type="AlphaFoldDB" id="A0A1B6MFJ7"/>
<dbReference type="SUPFAM" id="SSF48264">
    <property type="entry name" value="Cytochrome P450"/>
    <property type="match status" value="1"/>
</dbReference>
<dbReference type="Gene3D" id="1.10.630.10">
    <property type="entry name" value="Cytochrome P450"/>
    <property type="match status" value="1"/>
</dbReference>
<dbReference type="PROSITE" id="PS00086">
    <property type="entry name" value="CYTOCHROME_P450"/>
    <property type="match status" value="1"/>
</dbReference>
<dbReference type="PANTHER" id="PTHR24291">
    <property type="entry name" value="CYTOCHROME P450 FAMILY 4"/>
    <property type="match status" value="1"/>
</dbReference>
<accession>A0A1B6MFJ7</accession>
<protein>
    <recommendedName>
        <fullName evidence="17">Cytochrome P450</fullName>
    </recommendedName>
</protein>
<evidence type="ECO:0000256" key="4">
    <source>
        <dbReference type="ARBA" id="ARBA00010617"/>
    </source>
</evidence>
<organism evidence="16">
    <name type="scientific">Graphocephala atropunctata</name>
    <dbReference type="NCBI Taxonomy" id="36148"/>
    <lineage>
        <taxon>Eukaryota</taxon>
        <taxon>Metazoa</taxon>
        <taxon>Ecdysozoa</taxon>
        <taxon>Arthropoda</taxon>
        <taxon>Hexapoda</taxon>
        <taxon>Insecta</taxon>
        <taxon>Pterygota</taxon>
        <taxon>Neoptera</taxon>
        <taxon>Paraneoptera</taxon>
        <taxon>Hemiptera</taxon>
        <taxon>Auchenorrhyncha</taxon>
        <taxon>Membracoidea</taxon>
        <taxon>Cicadellidae</taxon>
        <taxon>Cicadellinae</taxon>
        <taxon>Cicadellini</taxon>
        <taxon>Graphocephala</taxon>
    </lineage>
</organism>
<keyword evidence="15" id="KW-0732">Signal</keyword>
<keyword evidence="6 13" id="KW-0479">Metal-binding</keyword>
<keyword evidence="11 14" id="KW-0503">Monooxygenase</keyword>
<dbReference type="EMBL" id="GEBQ01005283">
    <property type="protein sequence ID" value="JAT34694.1"/>
    <property type="molecule type" value="Transcribed_RNA"/>
</dbReference>
<dbReference type="PRINTS" id="PR00385">
    <property type="entry name" value="P450"/>
</dbReference>
<evidence type="ECO:0000256" key="13">
    <source>
        <dbReference type="PIRSR" id="PIRSR602401-1"/>
    </source>
</evidence>
<sequence length="492" mass="56477">MLIELIILVTLIVTLRKVFFKSRAEKLYAKIPGPRPYPIIGNMFHFNYPKEEPTDTLRKLSYKYGPVYLLRLGRETIVCVRDPGDVEVVLSNYKLINKPDSYKVFHPWVNQGLFTSSGEDWRKQRKLLTPAFHVSVLQSFIPSFERCAVLLIDNLSKMAGKDFDVSQPLARCSLDIICETAMGLETNVQTEKKSTILDSIDELTEIMTHRSFSLLQSSFLFPLLKIGRRHDRLVDYLHGVTEGMIKKRREKVLATSEGLKNADIDIGIKQKKPFLDLVLEYSMNGAGMTDLEIRQQVDTFMVAGYDTSQTAMSFTLYCLSHHPAIQERVYQEIVHIFGDSDRDATYQDLQEMKYLENVIKESMRVYPVSRFIARVCCEDITLKSGYVIPENSIVVVLTEAMYHDPAVNPDPHTFNPDRFEKSISLYTYLHFGAGPRNCVGQKFAMLEMKSVLSRVIRTFRILPSDIPLDLKHYIVLKSSTGVNIRIEPRHRV</sequence>
<dbReference type="InterPro" id="IPR036396">
    <property type="entry name" value="Cyt_P450_sf"/>
</dbReference>
<evidence type="ECO:0000256" key="12">
    <source>
        <dbReference type="ARBA" id="ARBA00023136"/>
    </source>
</evidence>
<feature type="binding site" description="axial binding residue" evidence="13">
    <location>
        <position position="438"/>
    </location>
    <ligand>
        <name>heme</name>
        <dbReference type="ChEBI" id="CHEBI:30413"/>
    </ligand>
    <ligandPart>
        <name>Fe</name>
        <dbReference type="ChEBI" id="CHEBI:18248"/>
    </ligandPart>
</feature>
<evidence type="ECO:0000256" key="15">
    <source>
        <dbReference type="SAM" id="SignalP"/>
    </source>
</evidence>
<evidence type="ECO:0000256" key="7">
    <source>
        <dbReference type="ARBA" id="ARBA00022824"/>
    </source>
</evidence>
<keyword evidence="7" id="KW-0256">Endoplasmic reticulum</keyword>
<evidence type="ECO:0000256" key="10">
    <source>
        <dbReference type="ARBA" id="ARBA00023004"/>
    </source>
</evidence>
<evidence type="ECO:0000256" key="8">
    <source>
        <dbReference type="ARBA" id="ARBA00022848"/>
    </source>
</evidence>
<dbReference type="InterPro" id="IPR002401">
    <property type="entry name" value="Cyt_P450_E_grp-I"/>
</dbReference>
<dbReference type="InterPro" id="IPR001128">
    <property type="entry name" value="Cyt_P450"/>
</dbReference>
<comment type="similarity">
    <text evidence="4 14">Belongs to the cytochrome P450 family.</text>
</comment>
<dbReference type="PRINTS" id="PR00463">
    <property type="entry name" value="EP450I"/>
</dbReference>
<evidence type="ECO:0000256" key="1">
    <source>
        <dbReference type="ARBA" id="ARBA00001971"/>
    </source>
</evidence>
<keyword evidence="8" id="KW-0492">Microsome</keyword>
<dbReference type="Pfam" id="PF00067">
    <property type="entry name" value="p450"/>
    <property type="match status" value="1"/>
</dbReference>
<dbReference type="GO" id="GO:0020037">
    <property type="term" value="F:heme binding"/>
    <property type="evidence" value="ECO:0007669"/>
    <property type="project" value="InterPro"/>
</dbReference>
<evidence type="ECO:0000256" key="9">
    <source>
        <dbReference type="ARBA" id="ARBA00023002"/>
    </source>
</evidence>
<evidence type="ECO:0000256" key="3">
    <source>
        <dbReference type="ARBA" id="ARBA00004406"/>
    </source>
</evidence>
<comment type="subcellular location">
    <subcellularLocation>
        <location evidence="3">Endoplasmic reticulum membrane</location>
        <topology evidence="3">Peripheral membrane protein</topology>
    </subcellularLocation>
    <subcellularLocation>
        <location evidence="2">Microsome membrane</location>
        <topology evidence="2">Peripheral membrane protein</topology>
    </subcellularLocation>
</comment>
<keyword evidence="10 13" id="KW-0408">Iron</keyword>
<evidence type="ECO:0000256" key="14">
    <source>
        <dbReference type="RuleBase" id="RU000461"/>
    </source>
</evidence>
<evidence type="ECO:0000313" key="16">
    <source>
        <dbReference type="EMBL" id="JAT34694.1"/>
    </source>
</evidence>
<dbReference type="GO" id="GO:0004497">
    <property type="term" value="F:monooxygenase activity"/>
    <property type="evidence" value="ECO:0007669"/>
    <property type="project" value="UniProtKB-KW"/>
</dbReference>
<feature type="signal peptide" evidence="15">
    <location>
        <begin position="1"/>
        <end position="24"/>
    </location>
</feature>
<dbReference type="GO" id="GO:0005506">
    <property type="term" value="F:iron ion binding"/>
    <property type="evidence" value="ECO:0007669"/>
    <property type="project" value="InterPro"/>
</dbReference>
<keyword evidence="9 14" id="KW-0560">Oxidoreductase</keyword>
<evidence type="ECO:0000256" key="5">
    <source>
        <dbReference type="ARBA" id="ARBA00022617"/>
    </source>
</evidence>
<gene>
    <name evidence="16" type="ORF">g.21331</name>
</gene>
<proteinExistence type="inferred from homology"/>